<dbReference type="Proteomes" id="UP000095283">
    <property type="component" value="Unplaced"/>
</dbReference>
<evidence type="ECO:0000313" key="1">
    <source>
        <dbReference type="Proteomes" id="UP000095283"/>
    </source>
</evidence>
<proteinExistence type="predicted"/>
<sequence>MLTYLMLIISRIQSHQTEAVLYEDINKTEQARKDKLYLETN</sequence>
<organism evidence="1 2">
    <name type="scientific">Heterorhabditis bacteriophora</name>
    <name type="common">Entomopathogenic nematode worm</name>
    <dbReference type="NCBI Taxonomy" id="37862"/>
    <lineage>
        <taxon>Eukaryota</taxon>
        <taxon>Metazoa</taxon>
        <taxon>Ecdysozoa</taxon>
        <taxon>Nematoda</taxon>
        <taxon>Chromadorea</taxon>
        <taxon>Rhabditida</taxon>
        <taxon>Rhabditina</taxon>
        <taxon>Rhabditomorpha</taxon>
        <taxon>Strongyloidea</taxon>
        <taxon>Heterorhabditidae</taxon>
        <taxon>Heterorhabditis</taxon>
    </lineage>
</organism>
<keyword evidence="1" id="KW-1185">Reference proteome</keyword>
<protein>
    <submittedName>
        <fullName evidence="2">YrzI family small protein</fullName>
    </submittedName>
</protein>
<dbReference type="WBParaSite" id="Hba_04131">
    <property type="protein sequence ID" value="Hba_04131"/>
    <property type="gene ID" value="Hba_04131"/>
</dbReference>
<name>A0A1I7WGL3_HETBA</name>
<reference evidence="2" key="1">
    <citation type="submission" date="2016-11" db="UniProtKB">
        <authorList>
            <consortium name="WormBaseParasite"/>
        </authorList>
    </citation>
    <scope>IDENTIFICATION</scope>
</reference>
<accession>A0A1I7WGL3</accession>
<dbReference type="AlphaFoldDB" id="A0A1I7WGL3"/>
<evidence type="ECO:0000313" key="2">
    <source>
        <dbReference type="WBParaSite" id="Hba_04131"/>
    </source>
</evidence>